<comment type="caution">
    <text evidence="1">The sequence shown here is derived from an EMBL/GenBank/DDBJ whole genome shotgun (WGS) entry which is preliminary data.</text>
</comment>
<sequence>MVKTIKTNFDTVEMMLFIWQSIADREKVVDSFFIDVANKEDMKYLYDEEFNEESVRKVLSAISNREMLNNSSKKERKFWNNHMWMLEDLENMNNMVRPVKTLNLDDVKEKLPKDAKFEELEVIFIPGHEAEYYVDGNKLIINFFRIMVDPMDQTKVNISGKPLKEYIEERLMEIAK</sequence>
<evidence type="ECO:0000313" key="1">
    <source>
        <dbReference type="EMBL" id="MSU00743.1"/>
    </source>
</evidence>
<evidence type="ECO:0000313" key="2">
    <source>
        <dbReference type="Proteomes" id="UP000469523"/>
    </source>
</evidence>
<dbReference type="Proteomes" id="UP000469523">
    <property type="component" value="Unassembled WGS sequence"/>
</dbReference>
<dbReference type="AlphaFoldDB" id="A0A6N7XTL5"/>
<dbReference type="EMBL" id="VUNQ01000007">
    <property type="protein sequence ID" value="MSU00743.1"/>
    <property type="molecule type" value="Genomic_DNA"/>
</dbReference>
<name>A0A6N7XTL5_9FIRM</name>
<reference evidence="1 2" key="1">
    <citation type="submission" date="2019-09" db="EMBL/GenBank/DDBJ databases">
        <title>In-depth cultivation of the pig gut microbiome towards novel bacterial diversity and tailored functional studies.</title>
        <authorList>
            <person name="Wylensek D."/>
            <person name="Hitch T.C.A."/>
            <person name="Clavel T."/>
        </authorList>
    </citation>
    <scope>NUCLEOTIDE SEQUENCE [LARGE SCALE GENOMIC DNA]</scope>
    <source>
        <strain evidence="1 2">WCA3-693-APC-4?</strain>
    </source>
</reference>
<organism evidence="1 2">
    <name type="scientific">Tissierella pigra</name>
    <dbReference type="NCBI Taxonomy" id="2607614"/>
    <lineage>
        <taxon>Bacteria</taxon>
        <taxon>Bacillati</taxon>
        <taxon>Bacillota</taxon>
        <taxon>Tissierellia</taxon>
        <taxon>Tissierellales</taxon>
        <taxon>Tissierellaceae</taxon>
        <taxon>Tissierella</taxon>
    </lineage>
</organism>
<proteinExistence type="predicted"/>
<keyword evidence="2" id="KW-1185">Reference proteome</keyword>
<gene>
    <name evidence="1" type="ORF">FYJ83_04580</name>
</gene>
<dbReference type="RefSeq" id="WP_154439162.1">
    <property type="nucleotide sequence ID" value="NZ_VUNQ01000007.1"/>
</dbReference>
<protein>
    <submittedName>
        <fullName evidence="1">Uncharacterized protein</fullName>
    </submittedName>
</protein>
<accession>A0A6N7XTL5</accession>